<comment type="subcellular location">
    <subcellularLocation>
        <location evidence="1">Membrane</location>
        <topology evidence="1">Multi-pass membrane protein</topology>
    </subcellularLocation>
</comment>
<evidence type="ECO:0000256" key="2">
    <source>
        <dbReference type="ARBA" id="ARBA00022692"/>
    </source>
</evidence>
<keyword evidence="8" id="KW-1185">Reference proteome</keyword>
<feature type="transmembrane region" description="Helical" evidence="5">
    <location>
        <begin position="342"/>
        <end position="363"/>
    </location>
</feature>
<reference evidence="7" key="1">
    <citation type="journal article" date="2022" name="Int. J. Syst. Evol. Microbiol.">
        <title>Apilactobacillus apisilvae sp. nov., Nicolia spurrieriana gen. nov. sp. nov., Bombilactobacillus folatiphilus sp. nov. and Bombilactobacillus thymidiniphilus sp. nov., four new lactic acid bacterial isolates from stingless bees Tetragonula carbonaria and Austroplebeia australis.</title>
        <authorList>
            <person name="Oliphant S.A."/>
            <person name="Watson-Haigh N.S."/>
            <person name="Sumby K.M."/>
            <person name="Gardner J."/>
            <person name="Groom S."/>
            <person name="Jiranek V."/>
        </authorList>
    </citation>
    <scope>NUCLEOTIDE SEQUENCE</scope>
    <source>
        <strain evidence="7">SG4_D2</strain>
    </source>
</reference>
<dbReference type="InterPro" id="IPR052902">
    <property type="entry name" value="ABC-2_transporter"/>
</dbReference>
<evidence type="ECO:0000256" key="5">
    <source>
        <dbReference type="SAM" id="Phobius"/>
    </source>
</evidence>
<gene>
    <name evidence="7" type="ORF">MOO45_03170</name>
</gene>
<feature type="transmembrane region" description="Helical" evidence="5">
    <location>
        <begin position="215"/>
        <end position="238"/>
    </location>
</feature>
<feature type="transmembrane region" description="Helical" evidence="5">
    <location>
        <begin position="18"/>
        <end position="37"/>
    </location>
</feature>
<keyword evidence="3 5" id="KW-1133">Transmembrane helix</keyword>
<dbReference type="InterPro" id="IPR013525">
    <property type="entry name" value="ABC2_TM"/>
</dbReference>
<dbReference type="EMBL" id="CP093366">
    <property type="protein sequence ID" value="UQS82660.1"/>
    <property type="molecule type" value="Genomic_DNA"/>
</dbReference>
<dbReference type="PANTHER" id="PTHR43027:SF1">
    <property type="entry name" value="DOXORUBICIN RESISTANCE ABC TRANSPORTER PERMEASE PROTEIN DRRC-RELATED"/>
    <property type="match status" value="1"/>
</dbReference>
<sequence length="372" mass="43263">MKQLILARLKMFGHQRILLFWLVLFPMLMGILMKLAFGKLMNQNQSPNVQPIAVAVVGRNEQQQFLYQTLIQTKQANQQKLFHVQHTSASKAKNLLRHQRIAGYFQQNQHQKWTLYLIEKGFAQQILRNFLTAYLQNNHQQQMPQNSRRISLRHWTSRLDQKRHFNSFSFYFFVLLAFTILDGYMLGLTLGRDEQPQQSALGVRLRVGPTSYLKIWLSDLLATWLVFYLLVLLILAFFHWGLDIPFGTRWGWLLLVIALGCLLSISGGQLWNKLLVSKSYAQQSNLGLVIVLCAAMLSGLMGTIDLKFWIGQHLPLLGNINLNTLLGDCFYQLFFYQDLQPFYTNLAWLIGILCIIFLINLILERKNAYEHL</sequence>
<keyword evidence="2 5" id="KW-0812">Transmembrane</keyword>
<evidence type="ECO:0000313" key="8">
    <source>
        <dbReference type="Proteomes" id="UP000831495"/>
    </source>
</evidence>
<dbReference type="Proteomes" id="UP000831495">
    <property type="component" value="Chromosome"/>
</dbReference>
<evidence type="ECO:0000256" key="3">
    <source>
        <dbReference type="ARBA" id="ARBA00022989"/>
    </source>
</evidence>
<proteinExistence type="predicted"/>
<accession>A0ABY4PAL0</accession>
<name>A0ABY4PAL0_9LACO</name>
<feature type="transmembrane region" description="Helical" evidence="5">
    <location>
        <begin position="286"/>
        <end position="304"/>
    </location>
</feature>
<feature type="transmembrane region" description="Helical" evidence="5">
    <location>
        <begin position="168"/>
        <end position="186"/>
    </location>
</feature>
<dbReference type="Pfam" id="PF12698">
    <property type="entry name" value="ABC2_membrane_3"/>
    <property type="match status" value="1"/>
</dbReference>
<evidence type="ECO:0000259" key="6">
    <source>
        <dbReference type="Pfam" id="PF12698"/>
    </source>
</evidence>
<organism evidence="7 8">
    <name type="scientific">Bombilactobacillus folatiphilus</name>
    <dbReference type="NCBI Taxonomy" id="2923362"/>
    <lineage>
        <taxon>Bacteria</taxon>
        <taxon>Bacillati</taxon>
        <taxon>Bacillota</taxon>
        <taxon>Bacilli</taxon>
        <taxon>Lactobacillales</taxon>
        <taxon>Lactobacillaceae</taxon>
        <taxon>Bombilactobacillus</taxon>
    </lineage>
</organism>
<evidence type="ECO:0000256" key="1">
    <source>
        <dbReference type="ARBA" id="ARBA00004141"/>
    </source>
</evidence>
<feature type="transmembrane region" description="Helical" evidence="5">
    <location>
        <begin position="316"/>
        <end position="336"/>
    </location>
</feature>
<keyword evidence="4 5" id="KW-0472">Membrane</keyword>
<dbReference type="RefSeq" id="WP_249514938.1">
    <property type="nucleotide sequence ID" value="NZ_CP093366.1"/>
</dbReference>
<feature type="domain" description="ABC-2 type transporter transmembrane" evidence="6">
    <location>
        <begin position="17"/>
        <end position="361"/>
    </location>
</feature>
<dbReference type="PANTHER" id="PTHR43027">
    <property type="entry name" value="DOXORUBICIN RESISTANCE ABC TRANSPORTER PERMEASE PROTEIN DRRC-RELATED"/>
    <property type="match status" value="1"/>
</dbReference>
<evidence type="ECO:0000256" key="4">
    <source>
        <dbReference type="ARBA" id="ARBA00023136"/>
    </source>
</evidence>
<evidence type="ECO:0000313" key="7">
    <source>
        <dbReference type="EMBL" id="UQS82660.1"/>
    </source>
</evidence>
<protein>
    <submittedName>
        <fullName evidence="7">ABC transporter permease</fullName>
    </submittedName>
</protein>
<feature type="transmembrane region" description="Helical" evidence="5">
    <location>
        <begin position="250"/>
        <end position="271"/>
    </location>
</feature>